<evidence type="ECO:0000256" key="1">
    <source>
        <dbReference type="ARBA" id="ARBA00004196"/>
    </source>
</evidence>
<proteinExistence type="inferred from homology"/>
<dbReference type="EMBL" id="JBHMAG010000007">
    <property type="protein sequence ID" value="MFB9751450.1"/>
    <property type="molecule type" value="Genomic_DNA"/>
</dbReference>
<keyword evidence="4 6" id="KW-0732">Signal</keyword>
<evidence type="ECO:0000256" key="5">
    <source>
        <dbReference type="SAM" id="MobiDB-lite"/>
    </source>
</evidence>
<dbReference type="CDD" id="cd01146">
    <property type="entry name" value="FhuD"/>
    <property type="match status" value="1"/>
</dbReference>
<feature type="chain" id="PRO_5047498877" evidence="6">
    <location>
        <begin position="22"/>
        <end position="321"/>
    </location>
</feature>
<keyword evidence="9" id="KW-1185">Reference proteome</keyword>
<comment type="caution">
    <text evidence="8">The sequence shown here is derived from an EMBL/GenBank/DDBJ whole genome shotgun (WGS) entry which is preliminary data.</text>
</comment>
<dbReference type="RefSeq" id="WP_344911969.1">
    <property type="nucleotide sequence ID" value="NZ_BAAAYO010000010.1"/>
</dbReference>
<comment type="subcellular location">
    <subcellularLocation>
        <location evidence="1">Cell envelope</location>
    </subcellularLocation>
</comment>
<evidence type="ECO:0000256" key="2">
    <source>
        <dbReference type="ARBA" id="ARBA00008814"/>
    </source>
</evidence>
<dbReference type="Gene3D" id="3.40.50.1980">
    <property type="entry name" value="Nitrogenase molybdenum iron protein domain"/>
    <property type="match status" value="2"/>
</dbReference>
<dbReference type="InterPro" id="IPR002491">
    <property type="entry name" value="ABC_transptr_periplasmic_BD"/>
</dbReference>
<organism evidence="8 9">
    <name type="scientific">Paenibacillus hodogayensis</name>
    <dbReference type="NCBI Taxonomy" id="279208"/>
    <lineage>
        <taxon>Bacteria</taxon>
        <taxon>Bacillati</taxon>
        <taxon>Bacillota</taxon>
        <taxon>Bacilli</taxon>
        <taxon>Bacillales</taxon>
        <taxon>Paenibacillaceae</taxon>
        <taxon>Paenibacillus</taxon>
    </lineage>
</organism>
<feature type="region of interest" description="Disordered" evidence="5">
    <location>
        <begin position="37"/>
        <end position="56"/>
    </location>
</feature>
<gene>
    <name evidence="8" type="ORF">ACFFNY_07705</name>
</gene>
<dbReference type="InterPro" id="IPR051313">
    <property type="entry name" value="Bact_iron-sidero_bind"/>
</dbReference>
<accession>A0ABV5VT69</accession>
<feature type="compositionally biased region" description="Basic and acidic residues" evidence="5">
    <location>
        <begin position="45"/>
        <end position="56"/>
    </location>
</feature>
<protein>
    <submittedName>
        <fullName evidence="8">Iron-siderophore ABC transporter substrate-binding protein</fullName>
    </submittedName>
</protein>
<evidence type="ECO:0000313" key="8">
    <source>
        <dbReference type="EMBL" id="MFB9751450.1"/>
    </source>
</evidence>
<dbReference type="Pfam" id="PF01497">
    <property type="entry name" value="Peripla_BP_2"/>
    <property type="match status" value="1"/>
</dbReference>
<feature type="domain" description="Fe/B12 periplasmic-binding" evidence="7">
    <location>
        <begin position="60"/>
        <end position="321"/>
    </location>
</feature>
<dbReference type="Proteomes" id="UP001589619">
    <property type="component" value="Unassembled WGS sequence"/>
</dbReference>
<dbReference type="PANTHER" id="PTHR30532">
    <property type="entry name" value="IRON III DICITRATE-BINDING PERIPLASMIC PROTEIN"/>
    <property type="match status" value="1"/>
</dbReference>
<dbReference type="PANTHER" id="PTHR30532:SF21">
    <property type="entry name" value="SIDEROPHORE-BINDING LIPOPROTEIN YFIY-RELATED"/>
    <property type="match status" value="1"/>
</dbReference>
<feature type="signal peptide" evidence="6">
    <location>
        <begin position="1"/>
        <end position="21"/>
    </location>
</feature>
<name>A0ABV5VT69_9BACL</name>
<reference evidence="8 9" key="1">
    <citation type="submission" date="2024-09" db="EMBL/GenBank/DDBJ databases">
        <authorList>
            <person name="Sun Q."/>
            <person name="Mori K."/>
        </authorList>
    </citation>
    <scope>NUCLEOTIDE SEQUENCE [LARGE SCALE GENOMIC DNA]</scope>
    <source>
        <strain evidence="8 9">JCM 12520</strain>
    </source>
</reference>
<dbReference type="PROSITE" id="PS50983">
    <property type="entry name" value="FE_B12_PBP"/>
    <property type="match status" value="1"/>
</dbReference>
<evidence type="ECO:0000259" key="7">
    <source>
        <dbReference type="PROSITE" id="PS50983"/>
    </source>
</evidence>
<dbReference type="PROSITE" id="PS51257">
    <property type="entry name" value="PROKAR_LIPOPROTEIN"/>
    <property type="match status" value="1"/>
</dbReference>
<sequence>MSKLYRTTGAMMFGLLLLVTAACSGGESRANVAETKMEGATAAKNDSKPEASGPEADKKRIVSLSILHTSNLLALGIQPYGAVTQAGKDFLPHVADMLKGTVNLGNSQEPNLEAVVQAAPDLIIGQDELLKSNKEQIEKIAPLYSLPALGTLTWREQLVKLGEATGRVKEAHSFLAEYDAKLAKVKENVKKTAGDDTVMVLRIMPKELRLYGLDRSYGSLLYQDLGLKPVKGLDKLPNGPQAISREVLPEYDADRILLEVSPTSDAQTLYKELQASAIWTNMKSVKNGHVYMIDQQPWLDYSAMGMMKSLELADTLFASKK</sequence>
<keyword evidence="3" id="KW-0813">Transport</keyword>
<evidence type="ECO:0000313" key="9">
    <source>
        <dbReference type="Proteomes" id="UP001589619"/>
    </source>
</evidence>
<evidence type="ECO:0000256" key="4">
    <source>
        <dbReference type="ARBA" id="ARBA00022729"/>
    </source>
</evidence>
<dbReference type="SUPFAM" id="SSF53807">
    <property type="entry name" value="Helical backbone' metal receptor"/>
    <property type="match status" value="1"/>
</dbReference>
<evidence type="ECO:0000256" key="6">
    <source>
        <dbReference type="SAM" id="SignalP"/>
    </source>
</evidence>
<comment type="similarity">
    <text evidence="2">Belongs to the bacterial solute-binding protein 8 family.</text>
</comment>
<evidence type="ECO:0000256" key="3">
    <source>
        <dbReference type="ARBA" id="ARBA00022448"/>
    </source>
</evidence>